<dbReference type="PANTHER" id="PTHR10188:SF8">
    <property type="entry name" value="THREONINE ASPARTASE 1"/>
    <property type="match status" value="1"/>
</dbReference>
<name>A0AA38CBJ5_TAXCH</name>
<dbReference type="GO" id="GO:0004298">
    <property type="term" value="F:threonine-type endopeptidase activity"/>
    <property type="evidence" value="ECO:0007669"/>
    <property type="project" value="InterPro"/>
</dbReference>
<dbReference type="Pfam" id="PF01112">
    <property type="entry name" value="Asparaginase_2"/>
    <property type="match status" value="1"/>
</dbReference>
<dbReference type="GO" id="GO:0005737">
    <property type="term" value="C:cytoplasm"/>
    <property type="evidence" value="ECO:0007669"/>
    <property type="project" value="TreeGrafter"/>
</dbReference>
<dbReference type="Proteomes" id="UP000824469">
    <property type="component" value="Unassembled WGS sequence"/>
</dbReference>
<comment type="subunit">
    <text evidence="1">Heterotetramer of two alpha and two beta chains arranged as a dimer of alpha/beta heterodimers.</text>
</comment>
<dbReference type="PANTHER" id="PTHR10188">
    <property type="entry name" value="L-ASPARAGINASE"/>
    <property type="match status" value="1"/>
</dbReference>
<feature type="non-terminal residue" evidence="5">
    <location>
        <position position="406"/>
    </location>
</feature>
<evidence type="ECO:0000256" key="1">
    <source>
        <dbReference type="ARBA" id="ARBA00011601"/>
    </source>
</evidence>
<dbReference type="OMA" id="RLWCAFT"/>
<evidence type="ECO:0000256" key="2">
    <source>
        <dbReference type="PIRSR" id="PIRSR600246-1"/>
    </source>
</evidence>
<sequence>LVLVLVFVLVALQLVMEEEPKVKRESKEKFFVAVHVGAGYHAPHNEKAYKKLLRRACLAAASVLSHPQGGGRSLDAVAAAITVLEDDEHTNAGRGSNLTEDGHVESDASIMDGLTGAFGAVGGIPGVQNPIQVAALLAKDGMTGCSLLGRIPPMFLVGDGAREWANSKGIPSMSSVEDADMWLVTERAKQQWLKYKYMLHAAAERSDSSKFKGSLKTECENQFHKNGLRLENGGDASASIDMHEEDCVMDTVGAICVDALGNIASGASSGGIAMKIKGRVGVAAMYGSGCWASCKDSDDTFCGVGCCTTGTGEILMKGFGARECCVAAWQMHSGPTFACAEVLETIIGQSRHLPMPIDAGVLMLQADGTKVDASNFEQLKSVELVAAYSSLSFGLGYFGSSMDRPK</sequence>
<keyword evidence="4" id="KW-0732">Signal</keyword>
<feature type="active site" description="Nucleophile" evidence="2">
    <location>
        <position position="251"/>
    </location>
</feature>
<feature type="site" description="Cleavage; by autolysis" evidence="3">
    <location>
        <begin position="250"/>
        <end position="251"/>
    </location>
</feature>
<evidence type="ECO:0000256" key="3">
    <source>
        <dbReference type="PIRSR" id="PIRSR600246-3"/>
    </source>
</evidence>
<dbReference type="InterPro" id="IPR000246">
    <property type="entry name" value="Peptidase_T2"/>
</dbReference>
<reference evidence="5 6" key="1">
    <citation type="journal article" date="2021" name="Nat. Plants">
        <title>The Taxus genome provides insights into paclitaxel biosynthesis.</title>
        <authorList>
            <person name="Xiong X."/>
            <person name="Gou J."/>
            <person name="Liao Q."/>
            <person name="Li Y."/>
            <person name="Zhou Q."/>
            <person name="Bi G."/>
            <person name="Li C."/>
            <person name="Du R."/>
            <person name="Wang X."/>
            <person name="Sun T."/>
            <person name="Guo L."/>
            <person name="Liang H."/>
            <person name="Lu P."/>
            <person name="Wu Y."/>
            <person name="Zhang Z."/>
            <person name="Ro D.K."/>
            <person name="Shang Y."/>
            <person name="Huang S."/>
            <person name="Yan J."/>
        </authorList>
    </citation>
    <scope>NUCLEOTIDE SEQUENCE [LARGE SCALE GENOMIC DNA]</scope>
    <source>
        <strain evidence="5">Ta-2019</strain>
    </source>
</reference>
<dbReference type="AlphaFoldDB" id="A0AA38CBJ5"/>
<dbReference type="GO" id="GO:0051604">
    <property type="term" value="P:protein maturation"/>
    <property type="evidence" value="ECO:0007669"/>
    <property type="project" value="TreeGrafter"/>
</dbReference>
<dbReference type="CDD" id="cd04514">
    <property type="entry name" value="Taspase1_like"/>
    <property type="match status" value="1"/>
</dbReference>
<evidence type="ECO:0000313" key="6">
    <source>
        <dbReference type="Proteomes" id="UP000824469"/>
    </source>
</evidence>
<dbReference type="SUPFAM" id="SSF56235">
    <property type="entry name" value="N-terminal nucleophile aminohydrolases (Ntn hydrolases)"/>
    <property type="match status" value="1"/>
</dbReference>
<dbReference type="EMBL" id="JAHRHJ020001455">
    <property type="protein sequence ID" value="KAH9293208.1"/>
    <property type="molecule type" value="Genomic_DNA"/>
</dbReference>
<comment type="caution">
    <text evidence="5">The sequence shown here is derived from an EMBL/GenBank/DDBJ whole genome shotgun (WGS) entry which is preliminary data.</text>
</comment>
<proteinExistence type="predicted"/>
<evidence type="ECO:0000256" key="4">
    <source>
        <dbReference type="SAM" id="SignalP"/>
    </source>
</evidence>
<evidence type="ECO:0008006" key="7">
    <source>
        <dbReference type="Google" id="ProtNLM"/>
    </source>
</evidence>
<protein>
    <recommendedName>
        <fullName evidence="7">Threonine aspartase</fullName>
    </recommendedName>
</protein>
<feature type="signal peptide" evidence="4">
    <location>
        <begin position="1"/>
        <end position="17"/>
    </location>
</feature>
<keyword evidence="6" id="KW-1185">Reference proteome</keyword>
<dbReference type="InterPro" id="IPR029055">
    <property type="entry name" value="Ntn_hydrolases_N"/>
</dbReference>
<evidence type="ECO:0000313" key="5">
    <source>
        <dbReference type="EMBL" id="KAH9293208.1"/>
    </source>
</evidence>
<gene>
    <name evidence="5" type="ORF">KI387_041592</name>
</gene>
<dbReference type="InterPro" id="IPR037464">
    <property type="entry name" value="Taspase1"/>
</dbReference>
<organism evidence="5 6">
    <name type="scientific">Taxus chinensis</name>
    <name type="common">Chinese yew</name>
    <name type="synonym">Taxus wallichiana var. chinensis</name>
    <dbReference type="NCBI Taxonomy" id="29808"/>
    <lineage>
        <taxon>Eukaryota</taxon>
        <taxon>Viridiplantae</taxon>
        <taxon>Streptophyta</taxon>
        <taxon>Embryophyta</taxon>
        <taxon>Tracheophyta</taxon>
        <taxon>Spermatophyta</taxon>
        <taxon>Pinopsida</taxon>
        <taxon>Pinidae</taxon>
        <taxon>Conifers II</taxon>
        <taxon>Cupressales</taxon>
        <taxon>Taxaceae</taxon>
        <taxon>Taxus</taxon>
    </lineage>
</organism>
<accession>A0AA38CBJ5</accession>
<dbReference type="Gene3D" id="3.60.20.30">
    <property type="entry name" value="(Glycosyl)asparaginase"/>
    <property type="match status" value="1"/>
</dbReference>
<feature type="non-terminal residue" evidence="5">
    <location>
        <position position="1"/>
    </location>
</feature>
<feature type="chain" id="PRO_5041423635" description="Threonine aspartase" evidence="4">
    <location>
        <begin position="18"/>
        <end position="406"/>
    </location>
</feature>